<proteinExistence type="predicted"/>
<keyword evidence="1" id="KW-0812">Transmembrane</keyword>
<dbReference type="AlphaFoldDB" id="A0A4R6QZL4"/>
<keyword evidence="3" id="KW-1185">Reference proteome</keyword>
<accession>A0A4R6QZL4</accession>
<dbReference type="OrthoDB" id="8564065at2"/>
<feature type="transmembrane region" description="Helical" evidence="1">
    <location>
        <begin position="104"/>
        <end position="124"/>
    </location>
</feature>
<dbReference type="RefSeq" id="WP_133611296.1">
    <property type="nucleotide sequence ID" value="NZ_SNXW01000017.1"/>
</dbReference>
<organism evidence="2 3">
    <name type="scientific">Aquabacterium commune</name>
    <dbReference type="NCBI Taxonomy" id="70586"/>
    <lineage>
        <taxon>Bacteria</taxon>
        <taxon>Pseudomonadati</taxon>
        <taxon>Pseudomonadota</taxon>
        <taxon>Betaproteobacteria</taxon>
        <taxon>Burkholderiales</taxon>
        <taxon>Aquabacterium</taxon>
    </lineage>
</organism>
<evidence type="ECO:0000313" key="3">
    <source>
        <dbReference type="Proteomes" id="UP000294593"/>
    </source>
</evidence>
<sequence length="210" mass="22589">MTDLVQRKALSGIEVRMLVQLLAAAAVLIPTTVLFGERIVVALLPLMREVFEWVGGDFKLLRLAVDREGADRVVRATVMWKHIVFIGGHVIYPDHRGTANASTLIAHVLQGPLAALLVTCAWPLTAGTGRIACKQLASRLLILSPWLLILVCADVPAVLAGELWQMALDVLAPGSKSALVYWKNFLQGGGRYALGLAGAVAAIQLTTRHS</sequence>
<feature type="transmembrane region" description="Helical" evidence="1">
    <location>
        <begin position="136"/>
        <end position="159"/>
    </location>
</feature>
<reference evidence="2 3" key="1">
    <citation type="submission" date="2019-03" db="EMBL/GenBank/DDBJ databases">
        <title>Genomic Encyclopedia of Type Strains, Phase IV (KMG-IV): sequencing the most valuable type-strain genomes for metagenomic binning, comparative biology and taxonomic classification.</title>
        <authorList>
            <person name="Goeker M."/>
        </authorList>
    </citation>
    <scope>NUCLEOTIDE SEQUENCE [LARGE SCALE GENOMIC DNA]</scope>
    <source>
        <strain evidence="2 3">DSM 11901</strain>
    </source>
</reference>
<gene>
    <name evidence="2" type="ORF">EV672_11712</name>
</gene>
<name>A0A4R6QZL4_9BURK</name>
<protein>
    <submittedName>
        <fullName evidence="2">Uncharacterized protein</fullName>
    </submittedName>
</protein>
<dbReference type="EMBL" id="SNXW01000017">
    <property type="protein sequence ID" value="TDP78734.1"/>
    <property type="molecule type" value="Genomic_DNA"/>
</dbReference>
<feature type="transmembrane region" description="Helical" evidence="1">
    <location>
        <begin position="21"/>
        <end position="44"/>
    </location>
</feature>
<keyword evidence="1" id="KW-0472">Membrane</keyword>
<evidence type="ECO:0000256" key="1">
    <source>
        <dbReference type="SAM" id="Phobius"/>
    </source>
</evidence>
<keyword evidence="1" id="KW-1133">Transmembrane helix</keyword>
<dbReference type="Proteomes" id="UP000294593">
    <property type="component" value="Unassembled WGS sequence"/>
</dbReference>
<comment type="caution">
    <text evidence="2">The sequence shown here is derived from an EMBL/GenBank/DDBJ whole genome shotgun (WGS) entry which is preliminary data.</text>
</comment>
<evidence type="ECO:0000313" key="2">
    <source>
        <dbReference type="EMBL" id="TDP78734.1"/>
    </source>
</evidence>